<name>A0A2D4PS51_MICSU</name>
<dbReference type="AlphaFoldDB" id="A0A2D4PS51"/>
<dbReference type="EMBL" id="IACN01088698">
    <property type="protein sequence ID" value="LAB60834.1"/>
    <property type="molecule type" value="Transcribed_RNA"/>
</dbReference>
<dbReference type="EMBL" id="IACN01088699">
    <property type="protein sequence ID" value="LAB60836.1"/>
    <property type="molecule type" value="Transcribed_RNA"/>
</dbReference>
<organism evidence="2">
    <name type="scientific">Micrurus surinamensis</name>
    <name type="common">Surinam coral snake</name>
    <dbReference type="NCBI Taxonomy" id="129470"/>
    <lineage>
        <taxon>Eukaryota</taxon>
        <taxon>Metazoa</taxon>
        <taxon>Chordata</taxon>
        <taxon>Craniata</taxon>
        <taxon>Vertebrata</taxon>
        <taxon>Euteleostomi</taxon>
        <taxon>Lepidosauria</taxon>
        <taxon>Squamata</taxon>
        <taxon>Bifurcata</taxon>
        <taxon>Unidentata</taxon>
        <taxon>Episquamata</taxon>
        <taxon>Toxicofera</taxon>
        <taxon>Serpentes</taxon>
        <taxon>Colubroidea</taxon>
        <taxon>Elapidae</taxon>
        <taxon>Elapinae</taxon>
        <taxon>Micrurus</taxon>
    </lineage>
</organism>
<reference evidence="2" key="2">
    <citation type="submission" date="2017-11" db="EMBL/GenBank/DDBJ databases">
        <title>Coralsnake Venomics: Analyses of Venom Gland Transcriptomes and Proteomes of Six Brazilian Taxa.</title>
        <authorList>
            <person name="Aird S.D."/>
            <person name="Jorge da Silva N."/>
            <person name="Qiu L."/>
            <person name="Villar-Briones A."/>
            <person name="Aparecida-Saddi V."/>
            <person name="Campos-Telles M.P."/>
            <person name="Grau M."/>
            <person name="Mikheyev A.S."/>
        </authorList>
    </citation>
    <scope>NUCLEOTIDE SEQUENCE</scope>
    <source>
        <tissue evidence="2">Venom_gland</tissue>
    </source>
</reference>
<evidence type="ECO:0000313" key="2">
    <source>
        <dbReference type="EMBL" id="LAB60834.1"/>
    </source>
</evidence>
<sequence>MLLMRNTLCCPVFFPDFQIFSLAFFIKCWITIVASETFFQKFVFLLAFYHHKKTCVFATFGKVSEGWKAELELGGIRSAKLQVASSRQSAEVAAVLHSNHCATTHK</sequence>
<accession>A0A2D4PS51</accession>
<protein>
    <submittedName>
        <fullName evidence="2">Uncharacterized protein</fullName>
    </submittedName>
</protein>
<keyword evidence="1" id="KW-0472">Membrane</keyword>
<proteinExistence type="predicted"/>
<reference evidence="2" key="1">
    <citation type="submission" date="2017-07" db="EMBL/GenBank/DDBJ databases">
        <authorList>
            <person name="Mikheyev A."/>
            <person name="Grau M."/>
        </authorList>
    </citation>
    <scope>NUCLEOTIDE SEQUENCE</scope>
    <source>
        <tissue evidence="2">Venom_gland</tissue>
    </source>
</reference>
<keyword evidence="1" id="KW-0812">Transmembrane</keyword>
<keyword evidence="1" id="KW-1133">Transmembrane helix</keyword>
<feature type="transmembrane region" description="Helical" evidence="1">
    <location>
        <begin position="20"/>
        <end position="39"/>
    </location>
</feature>
<evidence type="ECO:0000256" key="1">
    <source>
        <dbReference type="SAM" id="Phobius"/>
    </source>
</evidence>